<reference evidence="2" key="1">
    <citation type="submission" date="2021-06" db="EMBL/GenBank/DDBJ databases">
        <authorList>
            <consortium name="DOE Joint Genome Institute"/>
            <person name="Mondo S.J."/>
            <person name="Amses K.R."/>
            <person name="Simmons D.R."/>
            <person name="Longcore J.E."/>
            <person name="Seto K."/>
            <person name="Alves G.H."/>
            <person name="Bonds A.E."/>
            <person name="Quandt C.A."/>
            <person name="Davis W.J."/>
            <person name="Chang Y."/>
            <person name="Letcher P.M."/>
            <person name="Powell M.J."/>
            <person name="Kuo A."/>
            <person name="Labutti K."/>
            <person name="Pangilinan J."/>
            <person name="Andreopoulos W."/>
            <person name="Tritt A."/>
            <person name="Riley R."/>
            <person name="Hundley H."/>
            <person name="Johnson J."/>
            <person name="Lipzen A."/>
            <person name="Barry K."/>
            <person name="Berbee M.L."/>
            <person name="Buchler N.E."/>
            <person name="Grigoriev I.V."/>
            <person name="Spatafora J.W."/>
            <person name="Stajich J.E."/>
            <person name="James T.Y."/>
        </authorList>
    </citation>
    <scope>NUCLEOTIDE SEQUENCE</scope>
    <source>
        <strain evidence="2">AG</strain>
    </source>
</reference>
<organism evidence="2 3">
    <name type="scientific">Umbelopsis ramanniana AG</name>
    <dbReference type="NCBI Taxonomy" id="1314678"/>
    <lineage>
        <taxon>Eukaryota</taxon>
        <taxon>Fungi</taxon>
        <taxon>Fungi incertae sedis</taxon>
        <taxon>Mucoromycota</taxon>
        <taxon>Mucoromycotina</taxon>
        <taxon>Umbelopsidomycetes</taxon>
        <taxon>Umbelopsidales</taxon>
        <taxon>Umbelopsidaceae</taxon>
        <taxon>Umbelopsis</taxon>
    </lineage>
</organism>
<dbReference type="AlphaFoldDB" id="A0AAD5EJF0"/>
<accession>A0AAD5EJF0</accession>
<comment type="caution">
    <text evidence="2">The sequence shown here is derived from an EMBL/GenBank/DDBJ whole genome shotgun (WGS) entry which is preliminary data.</text>
</comment>
<keyword evidence="3" id="KW-1185">Reference proteome</keyword>
<dbReference type="GeneID" id="75910412"/>
<gene>
    <name evidence="2" type="ORF">K450DRAFT_217534</name>
</gene>
<keyword evidence="1" id="KW-0732">Signal</keyword>
<evidence type="ECO:0000256" key="1">
    <source>
        <dbReference type="SAM" id="SignalP"/>
    </source>
</evidence>
<dbReference type="EMBL" id="MU620892">
    <property type="protein sequence ID" value="KAI8584694.1"/>
    <property type="molecule type" value="Genomic_DNA"/>
</dbReference>
<reference evidence="2" key="2">
    <citation type="journal article" date="2022" name="Proc. Natl. Acad. Sci. U.S.A.">
        <title>Diploid-dominant life cycles characterize the early evolution of Fungi.</title>
        <authorList>
            <person name="Amses K.R."/>
            <person name="Simmons D.R."/>
            <person name="Longcore J.E."/>
            <person name="Mondo S.J."/>
            <person name="Seto K."/>
            <person name="Jeronimo G.H."/>
            <person name="Bonds A.E."/>
            <person name="Quandt C.A."/>
            <person name="Davis W.J."/>
            <person name="Chang Y."/>
            <person name="Federici B.A."/>
            <person name="Kuo A."/>
            <person name="LaButti K."/>
            <person name="Pangilinan J."/>
            <person name="Andreopoulos W."/>
            <person name="Tritt A."/>
            <person name="Riley R."/>
            <person name="Hundley H."/>
            <person name="Johnson J."/>
            <person name="Lipzen A."/>
            <person name="Barry K."/>
            <person name="Lang B.F."/>
            <person name="Cuomo C.A."/>
            <person name="Buchler N.E."/>
            <person name="Grigoriev I.V."/>
            <person name="Spatafora J.W."/>
            <person name="Stajich J.E."/>
            <person name="James T.Y."/>
        </authorList>
    </citation>
    <scope>NUCLEOTIDE SEQUENCE</scope>
    <source>
        <strain evidence="2">AG</strain>
    </source>
</reference>
<feature type="signal peptide" evidence="1">
    <location>
        <begin position="1"/>
        <end position="16"/>
    </location>
</feature>
<sequence length="89" mass="9677">MRFLCIIALMAPSIQAALIFTLGSRKSPALSVDGNCDQVPSYFQFSQLVANNGNVDCTIYENNDCTGRSTIVPANMEIVNIQRAESSKC</sequence>
<dbReference type="RefSeq" id="XP_051449698.1">
    <property type="nucleotide sequence ID" value="XM_051585062.1"/>
</dbReference>
<evidence type="ECO:0000313" key="2">
    <source>
        <dbReference type="EMBL" id="KAI8584694.1"/>
    </source>
</evidence>
<proteinExistence type="predicted"/>
<dbReference type="Proteomes" id="UP001206595">
    <property type="component" value="Unassembled WGS sequence"/>
</dbReference>
<protein>
    <submittedName>
        <fullName evidence="2">Uncharacterized protein</fullName>
    </submittedName>
</protein>
<evidence type="ECO:0000313" key="3">
    <source>
        <dbReference type="Proteomes" id="UP001206595"/>
    </source>
</evidence>
<feature type="chain" id="PRO_5042255491" evidence="1">
    <location>
        <begin position="17"/>
        <end position="89"/>
    </location>
</feature>
<name>A0AAD5EJF0_UMBRA</name>